<name>A0ACC3CG32_PYRYE</name>
<evidence type="ECO:0000313" key="1">
    <source>
        <dbReference type="EMBL" id="KAK1868737.1"/>
    </source>
</evidence>
<reference evidence="1" key="1">
    <citation type="submission" date="2019-11" db="EMBL/GenBank/DDBJ databases">
        <title>Nori genome reveals adaptations in red seaweeds to the harsh intertidal environment.</title>
        <authorList>
            <person name="Wang D."/>
            <person name="Mao Y."/>
        </authorList>
    </citation>
    <scope>NUCLEOTIDE SEQUENCE</scope>
    <source>
        <tissue evidence="1">Gametophyte</tissue>
    </source>
</reference>
<proteinExistence type="predicted"/>
<gene>
    <name evidence="1" type="ORF">I4F81_011220</name>
</gene>
<dbReference type="Proteomes" id="UP000798662">
    <property type="component" value="Chromosome 3"/>
</dbReference>
<keyword evidence="2" id="KW-1185">Reference proteome</keyword>
<accession>A0ACC3CG32</accession>
<sequence length="165" mass="16724">MGRPQMVGRIGGGRRDSSCDWSGFLAPPPFPPRLRFPAGSVVLSACPTGRRRRPSAGPVSAPTPAAHLSRPLSPPPPASPAATRRRPPPSRPSPPAVCASRAASGGGGGGGRGTAPAAAAAADPARHDLPATADATNDHIPADANVEDVRARGLDNFRGGCVERR</sequence>
<comment type="caution">
    <text evidence="1">The sequence shown here is derived from an EMBL/GenBank/DDBJ whole genome shotgun (WGS) entry which is preliminary data.</text>
</comment>
<dbReference type="EMBL" id="CM020620">
    <property type="protein sequence ID" value="KAK1868737.1"/>
    <property type="molecule type" value="Genomic_DNA"/>
</dbReference>
<evidence type="ECO:0000313" key="2">
    <source>
        <dbReference type="Proteomes" id="UP000798662"/>
    </source>
</evidence>
<protein>
    <submittedName>
        <fullName evidence="1">Uncharacterized protein</fullName>
    </submittedName>
</protein>
<organism evidence="1 2">
    <name type="scientific">Pyropia yezoensis</name>
    <name type="common">Susabi-nori</name>
    <name type="synonym">Porphyra yezoensis</name>
    <dbReference type="NCBI Taxonomy" id="2788"/>
    <lineage>
        <taxon>Eukaryota</taxon>
        <taxon>Rhodophyta</taxon>
        <taxon>Bangiophyceae</taxon>
        <taxon>Bangiales</taxon>
        <taxon>Bangiaceae</taxon>
        <taxon>Pyropia</taxon>
    </lineage>
</organism>